<dbReference type="OrthoDB" id="582337at2"/>
<dbReference type="Pfam" id="PF02656">
    <property type="entry name" value="DUF202"/>
    <property type="match status" value="1"/>
</dbReference>
<sequence>MPDDKVQPALLQARLANERTLLAWLRTAVALMGFGLMVARLGVFLDTLGRATHDQVRAAGQSRWTGAALLITGSIVAIIGYHRVRAYAKVIDPQRGPPGDRGLDLTAGLVILLGAGLATFVVAMY</sequence>
<dbReference type="Proteomes" id="UP000199400">
    <property type="component" value="Unassembled WGS sequence"/>
</dbReference>
<evidence type="ECO:0000256" key="5">
    <source>
        <dbReference type="SAM" id="Phobius"/>
    </source>
</evidence>
<evidence type="ECO:0000256" key="3">
    <source>
        <dbReference type="ARBA" id="ARBA00022989"/>
    </source>
</evidence>
<feature type="transmembrane region" description="Helical" evidence="5">
    <location>
        <begin position="64"/>
        <end position="84"/>
    </location>
</feature>
<proteinExistence type="predicted"/>
<dbReference type="STRING" id="54.SAMN02745121_04083"/>
<dbReference type="GO" id="GO:0012505">
    <property type="term" value="C:endomembrane system"/>
    <property type="evidence" value="ECO:0007669"/>
    <property type="project" value="UniProtKB-SubCell"/>
</dbReference>
<evidence type="ECO:0000256" key="4">
    <source>
        <dbReference type="ARBA" id="ARBA00023136"/>
    </source>
</evidence>
<organism evidence="7 8">
    <name type="scientific">Nannocystis exedens</name>
    <dbReference type="NCBI Taxonomy" id="54"/>
    <lineage>
        <taxon>Bacteria</taxon>
        <taxon>Pseudomonadati</taxon>
        <taxon>Myxococcota</taxon>
        <taxon>Polyangia</taxon>
        <taxon>Nannocystales</taxon>
        <taxon>Nannocystaceae</taxon>
        <taxon>Nannocystis</taxon>
    </lineage>
</organism>
<protein>
    <submittedName>
        <fullName evidence="7">Putative membrane protein</fullName>
    </submittedName>
</protein>
<keyword evidence="3 5" id="KW-1133">Transmembrane helix</keyword>
<keyword evidence="4 5" id="KW-0472">Membrane</keyword>
<feature type="transmembrane region" description="Helical" evidence="5">
    <location>
        <begin position="21"/>
        <end position="44"/>
    </location>
</feature>
<keyword evidence="8" id="KW-1185">Reference proteome</keyword>
<dbReference type="InterPro" id="IPR003807">
    <property type="entry name" value="DUF202"/>
</dbReference>
<keyword evidence="2 5" id="KW-0812">Transmembrane</keyword>
<evidence type="ECO:0000313" key="7">
    <source>
        <dbReference type="EMBL" id="SFE39305.1"/>
    </source>
</evidence>
<comment type="subcellular location">
    <subcellularLocation>
        <location evidence="1">Endomembrane system</location>
        <topology evidence="1">Multi-pass membrane protein</topology>
    </subcellularLocation>
</comment>
<gene>
    <name evidence="7" type="ORF">SAMN02745121_04083</name>
</gene>
<name>A0A1I2A5H6_9BACT</name>
<evidence type="ECO:0000256" key="1">
    <source>
        <dbReference type="ARBA" id="ARBA00004127"/>
    </source>
</evidence>
<dbReference type="AlphaFoldDB" id="A0A1I2A5H6"/>
<reference evidence="8" key="1">
    <citation type="submission" date="2016-10" db="EMBL/GenBank/DDBJ databases">
        <authorList>
            <person name="Varghese N."/>
            <person name="Submissions S."/>
        </authorList>
    </citation>
    <scope>NUCLEOTIDE SEQUENCE [LARGE SCALE GENOMIC DNA]</scope>
    <source>
        <strain evidence="8">ATCC 25963</strain>
    </source>
</reference>
<feature type="transmembrane region" description="Helical" evidence="5">
    <location>
        <begin position="105"/>
        <end position="124"/>
    </location>
</feature>
<evidence type="ECO:0000256" key="2">
    <source>
        <dbReference type="ARBA" id="ARBA00022692"/>
    </source>
</evidence>
<evidence type="ECO:0000259" key="6">
    <source>
        <dbReference type="Pfam" id="PF02656"/>
    </source>
</evidence>
<dbReference type="RefSeq" id="WP_096327867.1">
    <property type="nucleotide sequence ID" value="NZ_FOMX01000013.1"/>
</dbReference>
<accession>A0A1I2A5H6</accession>
<evidence type="ECO:0000313" key="8">
    <source>
        <dbReference type="Proteomes" id="UP000199400"/>
    </source>
</evidence>
<feature type="domain" description="DUF202" evidence="6">
    <location>
        <begin position="14"/>
        <end position="87"/>
    </location>
</feature>
<dbReference type="EMBL" id="FOMX01000013">
    <property type="protein sequence ID" value="SFE39305.1"/>
    <property type="molecule type" value="Genomic_DNA"/>
</dbReference>